<dbReference type="AlphaFoldDB" id="A0A938BM40"/>
<proteinExistence type="predicted"/>
<feature type="domain" description="CoA-binding" evidence="1">
    <location>
        <begin position="8"/>
        <end position="100"/>
    </location>
</feature>
<gene>
    <name evidence="2" type="ORF">FJZ00_02030</name>
</gene>
<evidence type="ECO:0000259" key="1">
    <source>
        <dbReference type="SMART" id="SM00881"/>
    </source>
</evidence>
<comment type="caution">
    <text evidence="2">The sequence shown here is derived from an EMBL/GenBank/DDBJ whole genome shotgun (WGS) entry which is preliminary data.</text>
</comment>
<sequence length="132" mass="14065">MRDDIDTLINYRTWAVAGASNNPDKVGFDIFVTMRDAGYLVFPINPREPEIAGTKAYASVADLPVAPDVVDLVVPPGATLGVVKAAIERGTKGVWFQPGSESEEAVGEALRAGLIVVAGGPCAMTHRRRWVS</sequence>
<evidence type="ECO:0000313" key="3">
    <source>
        <dbReference type="Proteomes" id="UP000703893"/>
    </source>
</evidence>
<dbReference type="PANTHER" id="PTHR33303:SF2">
    <property type="entry name" value="COA-BINDING DOMAIN-CONTAINING PROTEIN"/>
    <property type="match status" value="1"/>
</dbReference>
<protein>
    <submittedName>
        <fullName evidence="2">CoA-binding protein</fullName>
    </submittedName>
</protein>
<dbReference type="Pfam" id="PF13380">
    <property type="entry name" value="CoA_binding_2"/>
    <property type="match status" value="1"/>
</dbReference>
<organism evidence="2 3">
    <name type="scientific">Candidatus Tanganyikabacteria bacterium</name>
    <dbReference type="NCBI Taxonomy" id="2961651"/>
    <lineage>
        <taxon>Bacteria</taxon>
        <taxon>Bacillati</taxon>
        <taxon>Candidatus Sericytochromatia</taxon>
        <taxon>Candidatus Tanganyikabacteria</taxon>
    </lineage>
</organism>
<name>A0A938BM40_9BACT</name>
<dbReference type="SMART" id="SM00881">
    <property type="entry name" value="CoA_binding"/>
    <property type="match status" value="1"/>
</dbReference>
<dbReference type="PANTHER" id="PTHR33303">
    <property type="entry name" value="CYTOPLASMIC PROTEIN-RELATED"/>
    <property type="match status" value="1"/>
</dbReference>
<dbReference type="SUPFAM" id="SSF51735">
    <property type="entry name" value="NAD(P)-binding Rossmann-fold domains"/>
    <property type="match status" value="1"/>
</dbReference>
<dbReference type="InterPro" id="IPR036291">
    <property type="entry name" value="NAD(P)-bd_dom_sf"/>
</dbReference>
<dbReference type="Proteomes" id="UP000703893">
    <property type="component" value="Unassembled WGS sequence"/>
</dbReference>
<accession>A0A938BM40</accession>
<dbReference type="EMBL" id="VGJX01000074">
    <property type="protein sequence ID" value="MBM3273903.1"/>
    <property type="molecule type" value="Genomic_DNA"/>
</dbReference>
<reference evidence="2 3" key="1">
    <citation type="submission" date="2019-03" db="EMBL/GenBank/DDBJ databases">
        <title>Lake Tanganyika Metagenome-Assembled Genomes (MAGs).</title>
        <authorList>
            <person name="Tran P."/>
        </authorList>
    </citation>
    <scope>NUCLEOTIDE SEQUENCE [LARGE SCALE GENOMIC DNA]</scope>
    <source>
        <strain evidence="2">K_DeepCast_65m_m2_236</strain>
    </source>
</reference>
<dbReference type="InterPro" id="IPR003781">
    <property type="entry name" value="CoA-bd"/>
</dbReference>
<evidence type="ECO:0000313" key="2">
    <source>
        <dbReference type="EMBL" id="MBM3273903.1"/>
    </source>
</evidence>
<dbReference type="Gene3D" id="3.40.50.720">
    <property type="entry name" value="NAD(P)-binding Rossmann-like Domain"/>
    <property type="match status" value="1"/>
</dbReference>